<accession>A0A1X7P9X3</accession>
<proteinExistence type="predicted"/>
<dbReference type="PANTHER" id="PTHR36919">
    <property type="entry name" value="BLR1215 PROTEIN"/>
    <property type="match status" value="1"/>
</dbReference>
<dbReference type="PANTHER" id="PTHR36919:SF2">
    <property type="entry name" value="BLL6627 PROTEIN"/>
    <property type="match status" value="1"/>
</dbReference>
<dbReference type="Gene3D" id="2.40.128.520">
    <property type="match status" value="1"/>
</dbReference>
<gene>
    <name evidence="3" type="ORF">SAMN02982922_3487</name>
</gene>
<protein>
    <submittedName>
        <fullName evidence="3">Uncharacterized conserved protein, DUF2147 family</fullName>
    </submittedName>
</protein>
<dbReference type="InterPro" id="IPR019223">
    <property type="entry name" value="DUF2147"/>
</dbReference>
<evidence type="ECO:0000256" key="1">
    <source>
        <dbReference type="SAM" id="SignalP"/>
    </source>
</evidence>
<reference evidence="4" key="1">
    <citation type="submission" date="2017-04" db="EMBL/GenBank/DDBJ databases">
        <authorList>
            <person name="Varghese N."/>
            <person name="Submissions S."/>
        </authorList>
    </citation>
    <scope>NUCLEOTIDE SEQUENCE [LARGE SCALE GENOMIC DNA]</scope>
    <source>
        <strain evidence="4">B5P</strain>
    </source>
</reference>
<dbReference type="EMBL" id="FXBL01000004">
    <property type="protein sequence ID" value="SMH47272.1"/>
    <property type="molecule type" value="Genomic_DNA"/>
</dbReference>
<dbReference type="OrthoDB" id="9811671at2"/>
<feature type="domain" description="DUF2147" evidence="2">
    <location>
        <begin position="29"/>
        <end position="123"/>
    </location>
</feature>
<dbReference type="AlphaFoldDB" id="A0A1X7P9X3"/>
<dbReference type="Pfam" id="PF09917">
    <property type="entry name" value="DUF2147"/>
    <property type="match status" value="1"/>
</dbReference>
<dbReference type="Proteomes" id="UP000193083">
    <property type="component" value="Unassembled WGS sequence"/>
</dbReference>
<dbReference type="RefSeq" id="WP_139832297.1">
    <property type="nucleotide sequence ID" value="NZ_FXBL01000004.1"/>
</dbReference>
<evidence type="ECO:0000313" key="3">
    <source>
        <dbReference type="EMBL" id="SMH47272.1"/>
    </source>
</evidence>
<evidence type="ECO:0000313" key="4">
    <source>
        <dbReference type="Proteomes" id="UP000193083"/>
    </source>
</evidence>
<feature type="chain" id="PRO_5012891769" evidence="1">
    <location>
        <begin position="21"/>
        <end position="126"/>
    </location>
</feature>
<feature type="signal peptide" evidence="1">
    <location>
        <begin position="1"/>
        <end position="20"/>
    </location>
</feature>
<evidence type="ECO:0000259" key="2">
    <source>
        <dbReference type="Pfam" id="PF09917"/>
    </source>
</evidence>
<sequence length="126" mass="13341">MKNLALATISLTVLAGASLAAGEGTDPAGVWLRDDGNARVKIASCGEALCATNLWIGDSSGGEEVGDMLVMTVKPESNGELVGTAYDRKRDRTYSITIEKKNGRLVTRGCLLGRLLCRDVSWTPAQ</sequence>
<keyword evidence="4" id="KW-1185">Reference proteome</keyword>
<keyword evidence="1" id="KW-0732">Signal</keyword>
<organism evidence="3 4">
    <name type="scientific">Mesorhizobium australicum</name>
    <dbReference type="NCBI Taxonomy" id="536018"/>
    <lineage>
        <taxon>Bacteria</taxon>
        <taxon>Pseudomonadati</taxon>
        <taxon>Pseudomonadota</taxon>
        <taxon>Alphaproteobacteria</taxon>
        <taxon>Hyphomicrobiales</taxon>
        <taxon>Phyllobacteriaceae</taxon>
        <taxon>Mesorhizobium</taxon>
    </lineage>
</organism>
<name>A0A1X7P9X3_9HYPH</name>